<dbReference type="AlphaFoldDB" id="A0A919GH19"/>
<protein>
    <submittedName>
        <fullName evidence="1">Uncharacterized protein</fullName>
    </submittedName>
</protein>
<name>A0A919GH19_9ACTN</name>
<dbReference type="Proteomes" id="UP000603227">
    <property type="component" value="Unassembled WGS sequence"/>
</dbReference>
<accession>A0A919GH19</accession>
<dbReference type="RefSeq" id="WP_189781297.1">
    <property type="nucleotide sequence ID" value="NZ_BNAT01000003.1"/>
</dbReference>
<reference evidence="1" key="2">
    <citation type="submission" date="2020-09" db="EMBL/GenBank/DDBJ databases">
        <authorList>
            <person name="Sun Q."/>
            <person name="Zhou Y."/>
        </authorList>
    </citation>
    <scope>NUCLEOTIDE SEQUENCE</scope>
    <source>
        <strain evidence="1">CGMCC 4.7403</strain>
    </source>
</reference>
<sequence>MGEIEELRRRLEALEAQVHDVVEQQAIIRHLAVSSDRDVAALQEQRRADRQLFHALRETQLEHGKTLREHSELLGVLVKGQIEHGKILAEHTKVLGEHSKTLGEHSTMLRSLAAGQAAILDHLGITPPEQPQEG</sequence>
<evidence type="ECO:0000313" key="2">
    <source>
        <dbReference type="Proteomes" id="UP000603227"/>
    </source>
</evidence>
<keyword evidence="2" id="KW-1185">Reference proteome</keyword>
<organism evidence="1 2">
    <name type="scientific">Streptomyces capitiformicae</name>
    <dbReference type="NCBI Taxonomy" id="2014920"/>
    <lineage>
        <taxon>Bacteria</taxon>
        <taxon>Bacillati</taxon>
        <taxon>Actinomycetota</taxon>
        <taxon>Actinomycetes</taxon>
        <taxon>Kitasatosporales</taxon>
        <taxon>Streptomycetaceae</taxon>
        <taxon>Streptomyces</taxon>
    </lineage>
</organism>
<evidence type="ECO:0000313" key="1">
    <source>
        <dbReference type="EMBL" id="GHH83924.1"/>
    </source>
</evidence>
<proteinExistence type="predicted"/>
<comment type="caution">
    <text evidence="1">The sequence shown here is derived from an EMBL/GenBank/DDBJ whole genome shotgun (WGS) entry which is preliminary data.</text>
</comment>
<dbReference type="EMBL" id="BNAT01000003">
    <property type="protein sequence ID" value="GHH83924.1"/>
    <property type="molecule type" value="Genomic_DNA"/>
</dbReference>
<gene>
    <name evidence="1" type="ORF">GCM10017771_11760</name>
</gene>
<reference evidence="1" key="1">
    <citation type="journal article" date="2014" name="Int. J. Syst. Evol. Microbiol.">
        <title>Complete genome sequence of Corynebacterium casei LMG S-19264T (=DSM 44701T), isolated from a smear-ripened cheese.</title>
        <authorList>
            <consortium name="US DOE Joint Genome Institute (JGI-PGF)"/>
            <person name="Walter F."/>
            <person name="Albersmeier A."/>
            <person name="Kalinowski J."/>
            <person name="Ruckert C."/>
        </authorList>
    </citation>
    <scope>NUCLEOTIDE SEQUENCE</scope>
    <source>
        <strain evidence="1">CGMCC 4.7403</strain>
    </source>
</reference>